<evidence type="ECO:0000256" key="11">
    <source>
        <dbReference type="SAM" id="Phobius"/>
    </source>
</evidence>
<dbReference type="GO" id="GO:0005789">
    <property type="term" value="C:endoplasmic reticulum membrane"/>
    <property type="evidence" value="ECO:0007669"/>
    <property type="project" value="UniProtKB-SubCell"/>
</dbReference>
<dbReference type="PRINTS" id="PR00463">
    <property type="entry name" value="EP450I"/>
</dbReference>
<keyword evidence="10" id="KW-0560">Oxidoreductase</keyword>
<dbReference type="InterPro" id="IPR050196">
    <property type="entry name" value="Cytochrome_P450_Monoox"/>
</dbReference>
<feature type="binding site" description="axial binding residue" evidence="9">
    <location>
        <position position="486"/>
    </location>
    <ligand>
        <name>heme</name>
        <dbReference type="ChEBI" id="CHEBI:30413"/>
    </ligand>
    <ligandPart>
        <name>Fe</name>
        <dbReference type="ChEBI" id="CHEBI:18248"/>
    </ligandPart>
</feature>
<keyword evidence="5" id="KW-0256">Endoplasmic reticulum</keyword>
<dbReference type="InterPro" id="IPR001128">
    <property type="entry name" value="Cyt_P450"/>
</dbReference>
<keyword evidence="8 11" id="KW-0472">Membrane</keyword>
<evidence type="ECO:0000256" key="9">
    <source>
        <dbReference type="PIRSR" id="PIRSR602401-1"/>
    </source>
</evidence>
<evidence type="ECO:0000256" key="4">
    <source>
        <dbReference type="ARBA" id="ARBA00022617"/>
    </source>
</evidence>
<dbReference type="PROSITE" id="PS00086">
    <property type="entry name" value="CYTOCHROME_P450"/>
    <property type="match status" value="1"/>
</dbReference>
<comment type="caution">
    <text evidence="12">The sequence shown here is derived from an EMBL/GenBank/DDBJ whole genome shotgun (WGS) entry which is preliminary data.</text>
</comment>
<evidence type="ECO:0000313" key="13">
    <source>
        <dbReference type="Proteomes" id="UP001054837"/>
    </source>
</evidence>
<evidence type="ECO:0000256" key="3">
    <source>
        <dbReference type="ARBA" id="ARBA00010617"/>
    </source>
</evidence>
<evidence type="ECO:0000256" key="5">
    <source>
        <dbReference type="ARBA" id="ARBA00022824"/>
    </source>
</evidence>
<dbReference type="GO" id="GO:0020037">
    <property type="term" value="F:heme binding"/>
    <property type="evidence" value="ECO:0007669"/>
    <property type="project" value="InterPro"/>
</dbReference>
<dbReference type="PRINTS" id="PR00385">
    <property type="entry name" value="P450"/>
</dbReference>
<dbReference type="Gene3D" id="1.10.630.10">
    <property type="entry name" value="Cytochrome P450"/>
    <property type="match status" value="1"/>
</dbReference>
<gene>
    <name evidence="12" type="primary">Cyp4c3</name>
    <name evidence="12" type="ORF">CDAR_444211</name>
</gene>
<evidence type="ECO:0000256" key="2">
    <source>
        <dbReference type="ARBA" id="ARBA00004586"/>
    </source>
</evidence>
<protein>
    <submittedName>
        <fullName evidence="12">Cytochrome P450 4c3</fullName>
    </submittedName>
</protein>
<feature type="transmembrane region" description="Helical" evidence="11">
    <location>
        <begin position="23"/>
        <end position="43"/>
    </location>
</feature>
<dbReference type="InterPro" id="IPR036396">
    <property type="entry name" value="Cyt_P450_sf"/>
</dbReference>
<comment type="similarity">
    <text evidence="3 10">Belongs to the cytochrome P450 family.</text>
</comment>
<dbReference type="SUPFAM" id="SSF48264">
    <property type="entry name" value="Cytochrome P450"/>
    <property type="match status" value="1"/>
</dbReference>
<dbReference type="PANTHER" id="PTHR24291:SF189">
    <property type="entry name" value="CYTOCHROME P450 4C3-RELATED"/>
    <property type="match status" value="1"/>
</dbReference>
<dbReference type="GO" id="GO:0016705">
    <property type="term" value="F:oxidoreductase activity, acting on paired donors, with incorporation or reduction of molecular oxygen"/>
    <property type="evidence" value="ECO:0007669"/>
    <property type="project" value="InterPro"/>
</dbReference>
<keyword evidence="13" id="KW-1185">Reference proteome</keyword>
<reference evidence="12 13" key="1">
    <citation type="submission" date="2021-06" db="EMBL/GenBank/DDBJ databases">
        <title>Caerostris darwini draft genome.</title>
        <authorList>
            <person name="Kono N."/>
            <person name="Arakawa K."/>
        </authorList>
    </citation>
    <scope>NUCLEOTIDE SEQUENCE [LARGE SCALE GENOMIC DNA]</scope>
</reference>
<accession>A0AAV4XB16</accession>
<dbReference type="Proteomes" id="UP001054837">
    <property type="component" value="Unassembled WGS sequence"/>
</dbReference>
<evidence type="ECO:0000256" key="7">
    <source>
        <dbReference type="ARBA" id="ARBA00023033"/>
    </source>
</evidence>
<proteinExistence type="inferred from homology"/>
<dbReference type="GO" id="GO:0005506">
    <property type="term" value="F:iron ion binding"/>
    <property type="evidence" value="ECO:0007669"/>
    <property type="project" value="InterPro"/>
</dbReference>
<comment type="cofactor">
    <cofactor evidence="1 9">
        <name>heme</name>
        <dbReference type="ChEBI" id="CHEBI:30413"/>
    </cofactor>
</comment>
<dbReference type="EMBL" id="BPLQ01015729">
    <property type="protein sequence ID" value="GIY91170.1"/>
    <property type="molecule type" value="Genomic_DNA"/>
</dbReference>
<keyword evidence="9 10" id="KW-0479">Metal-binding</keyword>
<keyword evidence="6 9" id="KW-0408">Iron</keyword>
<dbReference type="CDD" id="cd20628">
    <property type="entry name" value="CYP4"/>
    <property type="match status" value="1"/>
</dbReference>
<dbReference type="InterPro" id="IPR002401">
    <property type="entry name" value="Cyt_P450_E_grp-I"/>
</dbReference>
<dbReference type="InterPro" id="IPR017972">
    <property type="entry name" value="Cyt_P450_CS"/>
</dbReference>
<evidence type="ECO:0000256" key="10">
    <source>
        <dbReference type="RuleBase" id="RU000461"/>
    </source>
</evidence>
<dbReference type="PANTHER" id="PTHR24291">
    <property type="entry name" value="CYTOCHROME P450 FAMILY 4"/>
    <property type="match status" value="1"/>
</dbReference>
<comment type="subcellular location">
    <subcellularLocation>
        <location evidence="2">Endoplasmic reticulum membrane</location>
    </subcellularLocation>
</comment>
<evidence type="ECO:0000256" key="8">
    <source>
        <dbReference type="ARBA" id="ARBA00023136"/>
    </source>
</evidence>
<keyword evidence="11" id="KW-0812">Transmembrane</keyword>
<keyword evidence="7 10" id="KW-0503">Monooxygenase</keyword>
<organism evidence="12 13">
    <name type="scientific">Caerostris darwini</name>
    <dbReference type="NCBI Taxonomy" id="1538125"/>
    <lineage>
        <taxon>Eukaryota</taxon>
        <taxon>Metazoa</taxon>
        <taxon>Ecdysozoa</taxon>
        <taxon>Arthropoda</taxon>
        <taxon>Chelicerata</taxon>
        <taxon>Arachnida</taxon>
        <taxon>Araneae</taxon>
        <taxon>Araneomorphae</taxon>
        <taxon>Entelegynae</taxon>
        <taxon>Araneoidea</taxon>
        <taxon>Araneidae</taxon>
        <taxon>Caerostris</taxon>
    </lineage>
</organism>
<sequence length="542" mass="62254">MSSAENSVPERFDESFLSSSSSALWTFFLSLMSIVTAFVFYYYKLSKPKATYKRIPGPKVNGIITNVVPLISIFRNKAASNTVLFFQMICAYSHVFQKEGMWLFYGGLKKILILYKAETVEPVLSSNEVIGKGFEYDFVTPMLKEGLLTSKKAKWRYRRKLLTPAFHFRILDEFIPVFNEQANIFASKIASAMEKAEWIDITPITSLCTLDIICETAMGKKLNAQSNSESPYVKALHQFCHIATERILRPWLWPDFIYYRTKDGKEFKRCLEVMDSFTRQVVAERKAEKLVERRENAPNNNESDEELIGLKCRRRLALLDLLLDLHLKDGAFTLEDVAEEVDNFMFAGHDTTSSGLSFSLYMLGTHPEIQRKVQQEIDDVLGDDEDRQITLEDIKGLKYLDCVLKETRRLWPPTPFIARDLEEDIIIDGCLIPKGTSCGILIYMLHRDSDVFPNPEVFDPDRFLLQNASGRHPFAYVPFSAGPRNCIGQRFATFEAVTVMATILRKFNVKALDPLDRIHIIDELVLRSEKGIRMTFEPRNLE</sequence>
<evidence type="ECO:0000256" key="6">
    <source>
        <dbReference type="ARBA" id="ARBA00023004"/>
    </source>
</evidence>
<evidence type="ECO:0000313" key="12">
    <source>
        <dbReference type="EMBL" id="GIY91170.1"/>
    </source>
</evidence>
<keyword evidence="11" id="KW-1133">Transmembrane helix</keyword>
<dbReference type="GO" id="GO:0004497">
    <property type="term" value="F:monooxygenase activity"/>
    <property type="evidence" value="ECO:0007669"/>
    <property type="project" value="UniProtKB-KW"/>
</dbReference>
<keyword evidence="4 9" id="KW-0349">Heme</keyword>
<dbReference type="Pfam" id="PF00067">
    <property type="entry name" value="p450"/>
    <property type="match status" value="1"/>
</dbReference>
<evidence type="ECO:0000256" key="1">
    <source>
        <dbReference type="ARBA" id="ARBA00001971"/>
    </source>
</evidence>
<dbReference type="AlphaFoldDB" id="A0AAV4XB16"/>
<name>A0AAV4XB16_9ARAC</name>